<dbReference type="AlphaFoldDB" id="A0A7X3MJD9"/>
<comment type="caution">
    <text evidence="3">The sequence shown here is derived from an EMBL/GenBank/DDBJ whole genome shotgun (WGS) entry which is preliminary data.</text>
</comment>
<dbReference type="Pfam" id="PF07508">
    <property type="entry name" value="Recombinase"/>
    <property type="match status" value="1"/>
</dbReference>
<dbReference type="Pfam" id="PF14287">
    <property type="entry name" value="DUF4368"/>
    <property type="match status" value="1"/>
</dbReference>
<dbReference type="SMART" id="SM00857">
    <property type="entry name" value="Resolvase"/>
    <property type="match status" value="1"/>
</dbReference>
<dbReference type="InterPro" id="IPR050639">
    <property type="entry name" value="SSR_resolvase"/>
</dbReference>
<evidence type="ECO:0000259" key="2">
    <source>
        <dbReference type="PROSITE" id="PS51737"/>
    </source>
</evidence>
<dbReference type="GO" id="GO:0003677">
    <property type="term" value="F:DNA binding"/>
    <property type="evidence" value="ECO:0007669"/>
    <property type="project" value="InterPro"/>
</dbReference>
<dbReference type="SUPFAM" id="SSF53041">
    <property type="entry name" value="Resolvase-like"/>
    <property type="match status" value="1"/>
</dbReference>
<dbReference type="Pfam" id="PF00239">
    <property type="entry name" value="Resolvase"/>
    <property type="match status" value="1"/>
</dbReference>
<dbReference type="InterPro" id="IPR036162">
    <property type="entry name" value="Resolvase-like_N_sf"/>
</dbReference>
<organism evidence="3 4">
    <name type="scientific">Sporofaciens musculi</name>
    <dbReference type="NCBI Taxonomy" id="2681861"/>
    <lineage>
        <taxon>Bacteria</taxon>
        <taxon>Bacillati</taxon>
        <taxon>Bacillota</taxon>
        <taxon>Clostridia</taxon>
        <taxon>Lachnospirales</taxon>
        <taxon>Lachnospiraceae</taxon>
        <taxon>Sporofaciens</taxon>
    </lineage>
</organism>
<name>A0A7X3MJD9_9FIRM</name>
<dbReference type="CDD" id="cd03770">
    <property type="entry name" value="SR_TndX_transposase"/>
    <property type="match status" value="1"/>
</dbReference>
<dbReference type="InterPro" id="IPR025378">
    <property type="entry name" value="DUF4368"/>
</dbReference>
<feature type="domain" description="Resolvase/invertase-type recombinase catalytic" evidence="1">
    <location>
        <begin position="10"/>
        <end position="159"/>
    </location>
</feature>
<dbReference type="Pfam" id="PF13408">
    <property type="entry name" value="Zn_ribbon_recom"/>
    <property type="match status" value="1"/>
</dbReference>
<dbReference type="RefSeq" id="WP_159752875.1">
    <property type="nucleotide sequence ID" value="NZ_WUQX01000001.1"/>
</dbReference>
<dbReference type="EMBL" id="WUQX01000001">
    <property type="protein sequence ID" value="MXP77496.1"/>
    <property type="molecule type" value="Genomic_DNA"/>
</dbReference>
<dbReference type="PANTHER" id="PTHR30461">
    <property type="entry name" value="DNA-INVERTASE FROM LAMBDOID PROPHAGE"/>
    <property type="match status" value="1"/>
</dbReference>
<evidence type="ECO:0000313" key="3">
    <source>
        <dbReference type="EMBL" id="MXP77496.1"/>
    </source>
</evidence>
<sequence length="587" mass="68379">MSKQLNSIKITALYERLSRDDELQGESNSITNQKHFLEDYARKNGFVNIRHFTDDGVSGTTFDREGFQSMIAEVEAGNVAVIIVKDMSRFGRDYLKVGFYTEVMFKEKGVRFIAINNGIDSSNQQDSDFTPFLNIMNEWYARDSSRKIQAIFKARMQEGKRVSPSVPYGYRRDPDDKQQLIIDPEPAAVVRRIFKLVLEGNGVNRIADILYADKILIPSAYAEKYYPENQHSKSFHDPIRWTNQTIIHILEKREYMGHTVLGKTISESYKTKKRRKATEDELMIFENTHEAIIDEETWNNVQRLIETKRRPKKNGAPPCRLSGLLYCADCGSKLSHRYNSRNKYDADNSYGCSSYRQYTRNCTMHYIRVSVVEKLILETIREVSAYALSNEKEFVKKVREASDVQQEATMKEYRRRLGKAKRRHEELDDLVKKLYESFATGKIPEKHFDRLLSGYDNEQTTLEAEMQELQTGLDRYGADSVRADRFLELVKRYTDFSELTTPMLNEFIEKVVVHEADKSTGDRVQKVDIYLNFIGAFTVPKMEAALTAEQEAREQRKLQARNREREQNRLRMQRYRARQKELAAAAN</sequence>
<dbReference type="InterPro" id="IPR011109">
    <property type="entry name" value="DNA_bind_recombinase_dom"/>
</dbReference>
<dbReference type="Gene3D" id="3.40.50.1390">
    <property type="entry name" value="Resolvase, N-terminal catalytic domain"/>
    <property type="match status" value="1"/>
</dbReference>
<dbReference type="Proteomes" id="UP000460412">
    <property type="component" value="Unassembled WGS sequence"/>
</dbReference>
<keyword evidence="4" id="KW-1185">Reference proteome</keyword>
<dbReference type="InterPro" id="IPR038109">
    <property type="entry name" value="DNA_bind_recomb_sf"/>
</dbReference>
<evidence type="ECO:0000313" key="4">
    <source>
        <dbReference type="Proteomes" id="UP000460412"/>
    </source>
</evidence>
<dbReference type="GO" id="GO:0000150">
    <property type="term" value="F:DNA strand exchange activity"/>
    <property type="evidence" value="ECO:0007669"/>
    <property type="project" value="InterPro"/>
</dbReference>
<gene>
    <name evidence="3" type="ORF">GN277_19640</name>
</gene>
<feature type="domain" description="Recombinase" evidence="2">
    <location>
        <begin position="167"/>
        <end position="311"/>
    </location>
</feature>
<dbReference type="PROSITE" id="PS51737">
    <property type="entry name" value="RECOMBINASE_DNA_BIND"/>
    <property type="match status" value="1"/>
</dbReference>
<dbReference type="PANTHER" id="PTHR30461:SF23">
    <property type="entry name" value="DNA RECOMBINASE-RELATED"/>
    <property type="match status" value="1"/>
</dbReference>
<dbReference type="InterPro" id="IPR006119">
    <property type="entry name" value="Resolv_N"/>
</dbReference>
<dbReference type="InterPro" id="IPR025827">
    <property type="entry name" value="Zn_ribbon_recom_dom"/>
</dbReference>
<evidence type="ECO:0000259" key="1">
    <source>
        <dbReference type="PROSITE" id="PS51736"/>
    </source>
</evidence>
<proteinExistence type="predicted"/>
<dbReference type="Gene3D" id="3.90.1750.20">
    <property type="entry name" value="Putative Large Serine Recombinase, Chain B, Domain 2"/>
    <property type="match status" value="1"/>
</dbReference>
<dbReference type="PROSITE" id="PS51736">
    <property type="entry name" value="RECOMBINASES_3"/>
    <property type="match status" value="1"/>
</dbReference>
<reference evidence="3 4" key="1">
    <citation type="submission" date="2019-12" db="EMBL/GenBank/DDBJ databases">
        <title>Sporaefaciens musculi gen. nov., sp. nov., a novel bacterium isolated from the caecum of an obese mouse.</title>
        <authorList>
            <person name="Rasmussen T.S."/>
            <person name="Streidl T."/>
            <person name="Hitch T.C.A."/>
            <person name="Wortmann E."/>
            <person name="Deptula P."/>
            <person name="Hansen M."/>
            <person name="Nielsen D.S."/>
            <person name="Clavel T."/>
            <person name="Vogensen F.K."/>
        </authorList>
    </citation>
    <scope>NUCLEOTIDE SEQUENCE [LARGE SCALE GENOMIC DNA]</scope>
    <source>
        <strain evidence="3 4">WCA-9-b2</strain>
    </source>
</reference>
<protein>
    <submittedName>
        <fullName evidence="3">DUF4368 domain-containing protein</fullName>
    </submittedName>
</protein>
<accession>A0A7X3MJD9</accession>